<reference evidence="2" key="2">
    <citation type="journal article" date="2008" name="Nucleic Acids Res.">
        <title>The rice annotation project database (RAP-DB): 2008 update.</title>
        <authorList>
            <consortium name="The rice annotation project (RAP)"/>
        </authorList>
    </citation>
    <scope>GENOME REANNOTATION</scope>
    <source>
        <strain evidence="2">cv. Nipponbare</strain>
    </source>
</reference>
<sequence length="92" mass="9738">MTSGVGPKNATAVAVGPGSAGRQIDGWVPRAALEQLPLAGVTWRVSRKIISLKLKKEDILLSKGTVGAAKKLFFFPEDNTFGLVICDILVCV</sequence>
<dbReference type="EMBL" id="AC091666">
    <property type="protein sequence ID" value="AAN05366.1"/>
    <property type="molecule type" value="Genomic_DNA"/>
</dbReference>
<reference evidence="2" key="1">
    <citation type="journal article" date="2005" name="Nature">
        <title>The map-based sequence of the rice genome.</title>
        <authorList>
            <consortium name="International rice genome sequencing project (IRGSP)"/>
            <person name="Matsumoto T."/>
            <person name="Wu J."/>
            <person name="Kanamori H."/>
            <person name="Katayose Y."/>
            <person name="Fujisawa M."/>
            <person name="Namiki N."/>
            <person name="Mizuno H."/>
            <person name="Yamamoto K."/>
            <person name="Antonio B.A."/>
            <person name="Baba T."/>
            <person name="Sakata K."/>
            <person name="Nagamura Y."/>
            <person name="Aoki H."/>
            <person name="Arikawa K."/>
            <person name="Arita K."/>
            <person name="Bito T."/>
            <person name="Chiden Y."/>
            <person name="Fujitsuka N."/>
            <person name="Fukunaka R."/>
            <person name="Hamada M."/>
            <person name="Harada C."/>
            <person name="Hayashi A."/>
            <person name="Hijishita S."/>
            <person name="Honda M."/>
            <person name="Hosokawa S."/>
            <person name="Ichikawa Y."/>
            <person name="Idonuma A."/>
            <person name="Iijima M."/>
            <person name="Ikeda M."/>
            <person name="Ikeno M."/>
            <person name="Ito K."/>
            <person name="Ito S."/>
            <person name="Ito T."/>
            <person name="Ito Y."/>
            <person name="Ito Y."/>
            <person name="Iwabuchi A."/>
            <person name="Kamiya K."/>
            <person name="Karasawa W."/>
            <person name="Kurita K."/>
            <person name="Katagiri S."/>
            <person name="Kikuta A."/>
            <person name="Kobayashi H."/>
            <person name="Kobayashi N."/>
            <person name="Machita K."/>
            <person name="Maehara T."/>
            <person name="Masukawa M."/>
            <person name="Mizubayashi T."/>
            <person name="Mukai Y."/>
            <person name="Nagasaki H."/>
            <person name="Nagata Y."/>
            <person name="Naito S."/>
            <person name="Nakashima M."/>
            <person name="Nakama Y."/>
            <person name="Nakamichi Y."/>
            <person name="Nakamura M."/>
            <person name="Meguro A."/>
            <person name="Negishi M."/>
            <person name="Ohta I."/>
            <person name="Ohta T."/>
            <person name="Okamoto M."/>
            <person name="Ono N."/>
            <person name="Saji S."/>
            <person name="Sakaguchi M."/>
            <person name="Sakai K."/>
            <person name="Shibata M."/>
            <person name="Shimokawa T."/>
            <person name="Song J."/>
            <person name="Takazaki Y."/>
            <person name="Terasawa K."/>
            <person name="Tsugane M."/>
            <person name="Tsuji K."/>
            <person name="Ueda S."/>
            <person name="Waki K."/>
            <person name="Yamagata H."/>
            <person name="Yamamoto M."/>
            <person name="Yamamoto S."/>
            <person name="Yamane H."/>
            <person name="Yoshiki S."/>
            <person name="Yoshihara R."/>
            <person name="Yukawa K."/>
            <person name="Zhong H."/>
            <person name="Yano M."/>
            <person name="Yuan Q."/>
            <person name="Ouyang S."/>
            <person name="Liu J."/>
            <person name="Jones K.M."/>
            <person name="Gansberger K."/>
            <person name="Moffat K."/>
            <person name="Hill J."/>
            <person name="Bera J."/>
            <person name="Fadrosh D."/>
            <person name="Jin S."/>
            <person name="Johri S."/>
            <person name="Kim M."/>
            <person name="Overton L."/>
            <person name="Reardon M."/>
            <person name="Tsitrin T."/>
            <person name="Vuong H."/>
            <person name="Weaver B."/>
            <person name="Ciecko A."/>
            <person name="Tallon L."/>
            <person name="Jackson J."/>
            <person name="Pai G."/>
            <person name="Aken S.V."/>
            <person name="Utterback T."/>
            <person name="Reidmuller S."/>
            <person name="Feldblyum T."/>
            <person name="Hsiao J."/>
            <person name="Zismann V."/>
            <person name="Iobst S."/>
            <person name="de Vazeille A.R."/>
            <person name="Buell C.R."/>
            <person name="Ying K."/>
            <person name="Li Y."/>
            <person name="Lu T."/>
            <person name="Huang Y."/>
            <person name="Zhao Q."/>
            <person name="Feng Q."/>
            <person name="Zhang L."/>
            <person name="Zhu J."/>
            <person name="Weng Q."/>
            <person name="Mu J."/>
            <person name="Lu Y."/>
            <person name="Fan D."/>
            <person name="Liu Y."/>
            <person name="Guan J."/>
            <person name="Zhang Y."/>
            <person name="Yu S."/>
            <person name="Liu X."/>
            <person name="Zhang Y."/>
            <person name="Hong G."/>
            <person name="Han B."/>
            <person name="Choisne N."/>
            <person name="Demange N."/>
            <person name="Orjeda G."/>
            <person name="Samain S."/>
            <person name="Cattolico L."/>
            <person name="Pelletier E."/>
            <person name="Couloux A."/>
            <person name="Segurens B."/>
            <person name="Wincker P."/>
            <person name="D'Hont A."/>
            <person name="Scarpelli C."/>
            <person name="Weissenbach J."/>
            <person name="Salanoubat M."/>
            <person name="Quetier F."/>
            <person name="Yu Y."/>
            <person name="Kim H.R."/>
            <person name="Rambo T."/>
            <person name="Currie J."/>
            <person name="Collura K."/>
            <person name="Luo M."/>
            <person name="Yang T."/>
            <person name="Ammiraju J.S.S."/>
            <person name="Engler F."/>
            <person name="Soderlund C."/>
            <person name="Wing R.A."/>
            <person name="Palmer L.E."/>
            <person name="de la Bastide M."/>
            <person name="Spiegel L."/>
            <person name="Nascimento L."/>
            <person name="Zutavern T."/>
            <person name="O'Shaughnessy A."/>
            <person name="Dike S."/>
            <person name="Dedhia N."/>
            <person name="Preston R."/>
            <person name="Balija V."/>
            <person name="McCombie W.R."/>
            <person name="Chow T."/>
            <person name="Chen H."/>
            <person name="Chung M."/>
            <person name="Chen C."/>
            <person name="Shaw J."/>
            <person name="Wu H."/>
            <person name="Hsiao K."/>
            <person name="Chao Y."/>
            <person name="Chu M."/>
            <person name="Cheng C."/>
            <person name="Hour A."/>
            <person name="Lee P."/>
            <person name="Lin S."/>
            <person name="Lin Y."/>
            <person name="Liou J."/>
            <person name="Liu S."/>
            <person name="Hsing Y."/>
            <person name="Raghuvanshi S."/>
            <person name="Mohanty A."/>
            <person name="Bharti A.K."/>
            <person name="Gaur A."/>
            <person name="Gupta V."/>
            <person name="Kumar D."/>
            <person name="Ravi V."/>
            <person name="Vij S."/>
            <person name="Kapur A."/>
            <person name="Khurana P."/>
            <person name="Khurana P."/>
            <person name="Khurana J.P."/>
            <person name="Tyagi A.K."/>
            <person name="Gaikwad K."/>
            <person name="Singh A."/>
            <person name="Dalal V."/>
            <person name="Srivastava S."/>
            <person name="Dixit A."/>
            <person name="Pal A.K."/>
            <person name="Ghazi I.A."/>
            <person name="Yadav M."/>
            <person name="Pandit A."/>
            <person name="Bhargava A."/>
            <person name="Sureshbabu K."/>
            <person name="Batra K."/>
            <person name="Sharma T.R."/>
            <person name="Mohapatra T."/>
            <person name="Singh N.K."/>
            <person name="Messing J."/>
            <person name="Nelson A.B."/>
            <person name="Fuks G."/>
            <person name="Kavchok S."/>
            <person name="Keizer G."/>
            <person name="Linton E."/>
            <person name="Llaca V."/>
            <person name="Song R."/>
            <person name="Tanyolac B."/>
            <person name="Young S."/>
            <person name="Ho-Il K."/>
            <person name="Hahn J.H."/>
            <person name="Sangsakoo G."/>
            <person name="Vanavichit A."/>
            <person name="de Mattos Luiz.A.T."/>
            <person name="Zimmer P.D."/>
            <person name="Malone G."/>
            <person name="Dellagostin O."/>
            <person name="de Oliveira A.C."/>
            <person name="Bevan M."/>
            <person name="Bancroft I."/>
            <person name="Minx P."/>
            <person name="Cordum H."/>
            <person name="Wilson R."/>
            <person name="Cheng Z."/>
            <person name="Jin W."/>
            <person name="Jiang J."/>
            <person name="Leong S.A."/>
            <person name="Iwama H."/>
            <person name="Gojobori T."/>
            <person name="Itoh T."/>
            <person name="Niimura Y."/>
            <person name="Fujii Y."/>
            <person name="Habara T."/>
            <person name="Sakai H."/>
            <person name="Sato Y."/>
            <person name="Wilson G."/>
            <person name="Kumar K."/>
            <person name="McCouch S."/>
            <person name="Juretic N."/>
            <person name="Hoen D."/>
            <person name="Wright S."/>
            <person name="Bruskiewich R."/>
            <person name="Bureau T."/>
            <person name="Miyao A."/>
            <person name="Hirochika H."/>
            <person name="Nishikawa T."/>
            <person name="Kadowaki K."/>
            <person name="Sugiura M."/>
            <person name="Burr B."/>
            <person name="Sasaki T."/>
        </authorList>
    </citation>
    <scope>NUCLEOTIDE SEQUENCE [LARGE SCALE GENOMIC DNA]</scope>
    <source>
        <strain evidence="2">cv. Nipponbare</strain>
    </source>
</reference>
<protein>
    <submittedName>
        <fullName evidence="1">Uncharacterized protein</fullName>
    </submittedName>
</protein>
<proteinExistence type="predicted"/>
<evidence type="ECO:0000313" key="1">
    <source>
        <dbReference type="EMBL" id="AAN05366.1"/>
    </source>
</evidence>
<evidence type="ECO:0000313" key="2">
    <source>
        <dbReference type="Proteomes" id="UP000000763"/>
    </source>
</evidence>
<organism evidence="1 2">
    <name type="scientific">Oryza sativa subsp. japonica</name>
    <name type="common">Rice</name>
    <dbReference type="NCBI Taxonomy" id="39947"/>
    <lineage>
        <taxon>Eukaryota</taxon>
        <taxon>Viridiplantae</taxon>
        <taxon>Streptophyta</taxon>
        <taxon>Embryophyta</taxon>
        <taxon>Tracheophyta</taxon>
        <taxon>Spermatophyta</taxon>
        <taxon>Magnoliopsida</taxon>
        <taxon>Liliopsida</taxon>
        <taxon>Poales</taxon>
        <taxon>Poaceae</taxon>
        <taxon>BOP clade</taxon>
        <taxon>Oryzoideae</taxon>
        <taxon>Oryzeae</taxon>
        <taxon>Oryzinae</taxon>
        <taxon>Oryza</taxon>
        <taxon>Oryza sativa</taxon>
    </lineage>
</organism>
<name>Q7G3L6_ORYSJ</name>
<gene>
    <name evidence="1" type="primary">OSJNBb0078C13.7</name>
</gene>
<dbReference type="Proteomes" id="UP000000763">
    <property type="component" value="Chromosome 10"/>
</dbReference>
<accession>Q7G3L6</accession>
<dbReference type="AlphaFoldDB" id="Q7G3L6"/>